<dbReference type="Proteomes" id="UP001158067">
    <property type="component" value="Unassembled WGS sequence"/>
</dbReference>
<comment type="caution">
    <text evidence="1">The sequence shown here is derived from an EMBL/GenBank/DDBJ whole genome shotgun (WGS) entry which is preliminary data.</text>
</comment>
<sequence length="189" mass="21096">MRAQCHCGYRHRVTSAQCGRSIRCVCGTQFEVPSLRQLRLMSAENVIGEIFDDPDFWLSNGCFICDNNAEQRFHTFIQLQPAIYETVVVGPERSAVPVLHTVVRALFGRLAGYAVLAADAATQQTERVIAQEEDGIEISLQTCRHCSSRDNVTTSLAEKLAFHALFLEMKEDFPAIRITKISPLHQNGG</sequence>
<reference evidence="1 2" key="1">
    <citation type="submission" date="2017-05" db="EMBL/GenBank/DDBJ databases">
        <authorList>
            <person name="Varghese N."/>
            <person name="Submissions S."/>
        </authorList>
    </citation>
    <scope>NUCLEOTIDE SEQUENCE [LARGE SCALE GENOMIC DNA]</scope>
    <source>
        <strain evidence="1 2">DSM 25457</strain>
    </source>
</reference>
<evidence type="ECO:0000313" key="1">
    <source>
        <dbReference type="EMBL" id="SMP71232.1"/>
    </source>
</evidence>
<keyword evidence="2" id="KW-1185">Reference proteome</keyword>
<evidence type="ECO:0000313" key="2">
    <source>
        <dbReference type="Proteomes" id="UP001158067"/>
    </source>
</evidence>
<dbReference type="EMBL" id="FXUG01000014">
    <property type="protein sequence ID" value="SMP71232.1"/>
    <property type="molecule type" value="Genomic_DNA"/>
</dbReference>
<name>A0ABY1QGX0_9BACT</name>
<organism evidence="1 2">
    <name type="scientific">Neorhodopirellula lusitana</name>
    <dbReference type="NCBI Taxonomy" id="445327"/>
    <lineage>
        <taxon>Bacteria</taxon>
        <taxon>Pseudomonadati</taxon>
        <taxon>Planctomycetota</taxon>
        <taxon>Planctomycetia</taxon>
        <taxon>Pirellulales</taxon>
        <taxon>Pirellulaceae</taxon>
        <taxon>Neorhodopirellula</taxon>
    </lineage>
</organism>
<proteinExistence type="predicted"/>
<gene>
    <name evidence="1" type="ORF">SAMN06265222_1143</name>
</gene>
<protein>
    <submittedName>
        <fullName evidence="1">Uncharacterized protein</fullName>
    </submittedName>
</protein>
<accession>A0ABY1QGX0</accession>